<protein>
    <submittedName>
        <fullName evidence="1">Uncharacterized protein</fullName>
    </submittedName>
</protein>
<gene>
    <name evidence="1" type="ORF">TrRE_jg6107</name>
</gene>
<comment type="caution">
    <text evidence="1">The sequence shown here is derived from an EMBL/GenBank/DDBJ whole genome shotgun (WGS) entry which is preliminary data.</text>
</comment>
<reference evidence="1" key="1">
    <citation type="submission" date="2022-07" db="EMBL/GenBank/DDBJ databases">
        <title>Genome analysis of Parmales, a sister group of diatoms, reveals the evolutionary specialization of diatoms from phago-mixotrophs to photoautotrophs.</title>
        <authorList>
            <person name="Ban H."/>
            <person name="Sato S."/>
            <person name="Yoshikawa S."/>
            <person name="Kazumasa Y."/>
            <person name="Nakamura Y."/>
            <person name="Ichinomiya M."/>
            <person name="Saitoh K."/>
            <person name="Sato N."/>
            <person name="Blanc-Mathieu R."/>
            <person name="Endo H."/>
            <person name="Kuwata A."/>
            <person name="Ogata H."/>
        </authorList>
    </citation>
    <scope>NUCLEOTIDE SEQUENCE</scope>
</reference>
<dbReference type="Proteomes" id="UP001165082">
    <property type="component" value="Unassembled WGS sequence"/>
</dbReference>
<organism evidence="1 2">
    <name type="scientific">Triparma retinervis</name>
    <dbReference type="NCBI Taxonomy" id="2557542"/>
    <lineage>
        <taxon>Eukaryota</taxon>
        <taxon>Sar</taxon>
        <taxon>Stramenopiles</taxon>
        <taxon>Ochrophyta</taxon>
        <taxon>Bolidophyceae</taxon>
        <taxon>Parmales</taxon>
        <taxon>Triparmaceae</taxon>
        <taxon>Triparma</taxon>
    </lineage>
</organism>
<evidence type="ECO:0000313" key="1">
    <source>
        <dbReference type="EMBL" id="GMH68719.1"/>
    </source>
</evidence>
<evidence type="ECO:0000313" key="2">
    <source>
        <dbReference type="Proteomes" id="UP001165082"/>
    </source>
</evidence>
<accession>A0A9W7E595</accession>
<keyword evidence="2" id="KW-1185">Reference proteome</keyword>
<dbReference type="AlphaFoldDB" id="A0A9W7E595"/>
<proteinExistence type="predicted"/>
<name>A0A9W7E595_9STRA</name>
<dbReference type="EMBL" id="BRXZ01002718">
    <property type="protein sequence ID" value="GMH68719.1"/>
    <property type="molecule type" value="Genomic_DNA"/>
</dbReference>
<sequence length="76" mass="7908">MIPAISSAFPPLVATSSFGTLDLWLGFLTSPKPPKAPCEPGGGEGEGQSAVKADLIIQLWELEAGSNSLTQARRVV</sequence>